<dbReference type="SUPFAM" id="SSF53474">
    <property type="entry name" value="alpha/beta-Hydrolases"/>
    <property type="match status" value="1"/>
</dbReference>
<dbReference type="EMBL" id="BSDD01000001">
    <property type="protein sequence ID" value="GLH69122.1"/>
    <property type="molecule type" value="Genomic_DNA"/>
</dbReference>
<gene>
    <name evidence="1" type="ORF">GETHPA_06550</name>
</gene>
<evidence type="ECO:0008006" key="3">
    <source>
        <dbReference type="Google" id="ProtNLM"/>
    </source>
</evidence>
<sequence length="313" mass="33795">MAALALAPLLGVGGFMVWKARAVARELVDPPFYHPQPLARVAATYAELAAGSPGDPGGTWSSEEVEGLQLWRLRRRTPAPGVVLLLHGFGDDRWGTSPALRWFPGLDAAIFTYLRRDDALRAGGAAPPITFGVREAENVVRIVHRLEAEGTPRSRILLMGRSLGASVGLMALADLEREGRGPLGGFIWEGAPASSRDFAERLVRGPQDRWWHVLAPPIGALAAAWAGRMGGYRPSDTDLLQKVGTLRFRTPGLCFLATQDRLAPPPVQRALAAHFQTLRLVAVPTWHLHCADVLGPAYATDIAEAVQAWIPAP</sequence>
<keyword evidence="2" id="KW-1185">Reference proteome</keyword>
<reference evidence="1 2" key="1">
    <citation type="journal article" date="2023" name="Antonie Van Leeuwenhoek">
        <title>Mesoterricola silvestris gen. nov., sp. nov., Mesoterricola sediminis sp. nov., Geothrix oryzae sp. nov., Geothrix edaphica sp. nov., Geothrix rubra sp. nov., and Geothrix limicola sp. nov., six novel members of Acidobacteriota isolated from soils.</title>
        <authorList>
            <person name="Itoh H."/>
            <person name="Sugisawa Y."/>
            <person name="Mise K."/>
            <person name="Xu Z."/>
            <person name="Kuniyasu M."/>
            <person name="Ushijima N."/>
            <person name="Kawano K."/>
            <person name="Kobayashi E."/>
            <person name="Shiratori Y."/>
            <person name="Masuda Y."/>
            <person name="Senoo K."/>
        </authorList>
    </citation>
    <scope>NUCLEOTIDE SEQUENCE [LARGE SCALE GENOMIC DNA]</scope>
    <source>
        <strain evidence="1 2">Red803</strain>
    </source>
</reference>
<accession>A0ABQ5Q3E5</accession>
<dbReference type="InterPro" id="IPR029058">
    <property type="entry name" value="AB_hydrolase_fold"/>
</dbReference>
<dbReference type="Gene3D" id="3.40.50.1820">
    <property type="entry name" value="alpha/beta hydrolase"/>
    <property type="match status" value="1"/>
</dbReference>
<proteinExistence type="predicted"/>
<evidence type="ECO:0000313" key="2">
    <source>
        <dbReference type="Proteomes" id="UP001165089"/>
    </source>
</evidence>
<comment type="caution">
    <text evidence="1">The sequence shown here is derived from an EMBL/GenBank/DDBJ whole genome shotgun (WGS) entry which is preliminary data.</text>
</comment>
<name>A0ABQ5Q3E5_9BACT</name>
<dbReference type="Proteomes" id="UP001165089">
    <property type="component" value="Unassembled WGS sequence"/>
</dbReference>
<organism evidence="1 2">
    <name type="scientific">Geothrix rubra</name>
    <dbReference type="NCBI Taxonomy" id="2927977"/>
    <lineage>
        <taxon>Bacteria</taxon>
        <taxon>Pseudomonadati</taxon>
        <taxon>Acidobacteriota</taxon>
        <taxon>Holophagae</taxon>
        <taxon>Holophagales</taxon>
        <taxon>Holophagaceae</taxon>
        <taxon>Geothrix</taxon>
    </lineage>
</organism>
<protein>
    <recommendedName>
        <fullName evidence="3">Serine aminopeptidase S33 domain-containing protein</fullName>
    </recommendedName>
</protein>
<evidence type="ECO:0000313" key="1">
    <source>
        <dbReference type="EMBL" id="GLH69122.1"/>
    </source>
</evidence>